<evidence type="ECO:0000313" key="4">
    <source>
        <dbReference type="Proteomes" id="UP001217089"/>
    </source>
</evidence>
<keyword evidence="1" id="KW-0456">Lyase</keyword>
<accession>A0ABQ9EDY2</accession>
<keyword evidence="4" id="KW-1185">Reference proteome</keyword>
<evidence type="ECO:0000259" key="2">
    <source>
        <dbReference type="Pfam" id="PF00211"/>
    </source>
</evidence>
<evidence type="ECO:0000313" key="3">
    <source>
        <dbReference type="EMBL" id="KAJ8303544.1"/>
    </source>
</evidence>
<dbReference type="InterPro" id="IPR029787">
    <property type="entry name" value="Nucleotide_cyclase"/>
</dbReference>
<proteinExistence type="predicted"/>
<gene>
    <name evidence="3" type="ORF">KUTeg_019940</name>
</gene>
<dbReference type="Gene3D" id="3.30.70.1230">
    <property type="entry name" value="Nucleotide cyclase"/>
    <property type="match status" value="1"/>
</dbReference>
<organism evidence="3 4">
    <name type="scientific">Tegillarca granosa</name>
    <name type="common">Malaysian cockle</name>
    <name type="synonym">Anadara granosa</name>
    <dbReference type="NCBI Taxonomy" id="220873"/>
    <lineage>
        <taxon>Eukaryota</taxon>
        <taxon>Metazoa</taxon>
        <taxon>Spiralia</taxon>
        <taxon>Lophotrochozoa</taxon>
        <taxon>Mollusca</taxon>
        <taxon>Bivalvia</taxon>
        <taxon>Autobranchia</taxon>
        <taxon>Pteriomorphia</taxon>
        <taxon>Arcoida</taxon>
        <taxon>Arcoidea</taxon>
        <taxon>Arcidae</taxon>
        <taxon>Tegillarca</taxon>
    </lineage>
</organism>
<name>A0ABQ9EDY2_TEGGR</name>
<reference evidence="3 4" key="1">
    <citation type="submission" date="2022-12" db="EMBL/GenBank/DDBJ databases">
        <title>Chromosome-level genome of Tegillarca granosa.</title>
        <authorList>
            <person name="Kim J."/>
        </authorList>
    </citation>
    <scope>NUCLEOTIDE SEQUENCE [LARGE SCALE GENOMIC DNA]</scope>
    <source>
        <strain evidence="3">Teg-2019</strain>
        <tissue evidence="3">Adductor muscle</tissue>
    </source>
</reference>
<sequence>MEQKSACLRTFPKVKIGMDIGFALSGTVGSRLPKCAVFGSVIENVRNLARTSKPSKIHISSAFWEKIKCEEVSALSAEVCFYCIKNIFE</sequence>
<protein>
    <recommendedName>
        <fullName evidence="2">Guanylate cyclase domain-containing protein</fullName>
    </recommendedName>
</protein>
<comment type="caution">
    <text evidence="3">The sequence shown here is derived from an EMBL/GenBank/DDBJ whole genome shotgun (WGS) entry which is preliminary data.</text>
</comment>
<dbReference type="EMBL" id="JARBDR010000917">
    <property type="protein sequence ID" value="KAJ8303544.1"/>
    <property type="molecule type" value="Genomic_DNA"/>
</dbReference>
<evidence type="ECO:0000256" key="1">
    <source>
        <dbReference type="ARBA" id="ARBA00023239"/>
    </source>
</evidence>
<dbReference type="SUPFAM" id="SSF55073">
    <property type="entry name" value="Nucleotide cyclase"/>
    <property type="match status" value="1"/>
</dbReference>
<dbReference type="Proteomes" id="UP001217089">
    <property type="component" value="Unassembled WGS sequence"/>
</dbReference>
<dbReference type="InterPro" id="IPR001054">
    <property type="entry name" value="A/G_cyclase"/>
</dbReference>
<feature type="domain" description="Guanylate cyclase" evidence="2">
    <location>
        <begin position="13"/>
        <end position="68"/>
    </location>
</feature>
<dbReference type="Pfam" id="PF00211">
    <property type="entry name" value="Guanylate_cyc"/>
    <property type="match status" value="1"/>
</dbReference>